<organism evidence="5 6">
    <name type="scientific">Parabacteroides johnsonii</name>
    <dbReference type="NCBI Taxonomy" id="387661"/>
    <lineage>
        <taxon>Bacteria</taxon>
        <taxon>Pseudomonadati</taxon>
        <taxon>Bacteroidota</taxon>
        <taxon>Bacteroidia</taxon>
        <taxon>Bacteroidales</taxon>
        <taxon>Tannerellaceae</taxon>
        <taxon>Parabacteroides</taxon>
    </lineage>
</organism>
<dbReference type="GO" id="GO:0006412">
    <property type="term" value="P:translation"/>
    <property type="evidence" value="ECO:0007669"/>
    <property type="project" value="UniProtKB-UniRule"/>
</dbReference>
<proteinExistence type="inferred from homology"/>
<protein>
    <recommendedName>
        <fullName evidence="3">Small ribosomal subunit protein bS16</fullName>
    </recommendedName>
</protein>
<dbReference type="RefSeq" id="WP_087375273.1">
    <property type="nucleotide sequence ID" value="NZ_NFIJ01000004.1"/>
</dbReference>
<comment type="similarity">
    <text evidence="3">Belongs to the bacterial ribosomal protein bS16 family.</text>
</comment>
<dbReference type="HAMAP" id="MF_00385">
    <property type="entry name" value="Ribosomal_bS16"/>
    <property type="match status" value="1"/>
</dbReference>
<evidence type="ECO:0000256" key="3">
    <source>
        <dbReference type="HAMAP-Rule" id="MF_00385"/>
    </source>
</evidence>
<evidence type="ECO:0000313" key="6">
    <source>
        <dbReference type="Proteomes" id="UP000195975"/>
    </source>
</evidence>
<feature type="region of interest" description="Disordered" evidence="4">
    <location>
        <begin position="157"/>
        <end position="191"/>
    </location>
</feature>
<dbReference type="Proteomes" id="UP000195975">
    <property type="component" value="Unassembled WGS sequence"/>
</dbReference>
<evidence type="ECO:0000256" key="1">
    <source>
        <dbReference type="ARBA" id="ARBA00022980"/>
    </source>
</evidence>
<keyword evidence="2 3" id="KW-0687">Ribonucleoprotein</keyword>
<sequence length="191" mass="20594">MATKIRLQRHGRKSYAFYQIVVADSRAPRDGKFIERIGSYNPNTNPATVDLNFERALYWLQVGAQPTDTTRNILSREGVCLKKHLLEGVKKGAFDEATAETKFQAWLKNKQASVQAVKDKDSEAAKAAEKARLEAEKEANKAKAEIVAKKKAELAAAEAAKQAEEAAAAAPAEEAAAAAPAEEAPAAESAE</sequence>
<dbReference type="GO" id="GO:0003735">
    <property type="term" value="F:structural constituent of ribosome"/>
    <property type="evidence" value="ECO:0007669"/>
    <property type="project" value="InterPro"/>
</dbReference>
<gene>
    <name evidence="3" type="primary">rpsP</name>
    <name evidence="5" type="ORF">B5F96_05795</name>
</gene>
<evidence type="ECO:0000256" key="4">
    <source>
        <dbReference type="SAM" id="MobiDB-lite"/>
    </source>
</evidence>
<keyword evidence="1 3" id="KW-0689">Ribosomal protein</keyword>
<dbReference type="AlphaFoldDB" id="A0A9Q5SSF6"/>
<dbReference type="GO" id="GO:0005737">
    <property type="term" value="C:cytoplasm"/>
    <property type="evidence" value="ECO:0007669"/>
    <property type="project" value="UniProtKB-ARBA"/>
</dbReference>
<dbReference type="GO" id="GO:0015935">
    <property type="term" value="C:small ribosomal subunit"/>
    <property type="evidence" value="ECO:0007669"/>
    <property type="project" value="TreeGrafter"/>
</dbReference>
<dbReference type="Pfam" id="PF00886">
    <property type="entry name" value="Ribosomal_S16"/>
    <property type="match status" value="1"/>
</dbReference>
<accession>A0A9Q5SSF6</accession>
<reference evidence="6" key="1">
    <citation type="submission" date="2017-04" db="EMBL/GenBank/DDBJ databases">
        <title>Function of individual gut microbiota members based on whole genome sequencing of pure cultures obtained from chicken caecum.</title>
        <authorList>
            <person name="Medvecky M."/>
            <person name="Cejkova D."/>
            <person name="Polansky O."/>
            <person name="Karasova D."/>
            <person name="Kubasova T."/>
            <person name="Cizek A."/>
            <person name="Rychlik I."/>
        </authorList>
    </citation>
    <scope>NUCLEOTIDE SEQUENCE [LARGE SCALE GENOMIC DNA]</scope>
    <source>
        <strain evidence="6">An42</strain>
    </source>
</reference>
<name>A0A9Q5SSF6_9BACT</name>
<evidence type="ECO:0000313" key="5">
    <source>
        <dbReference type="EMBL" id="OUO06022.1"/>
    </source>
</evidence>
<dbReference type="NCBIfam" id="TIGR00002">
    <property type="entry name" value="S16"/>
    <property type="match status" value="1"/>
</dbReference>
<dbReference type="InterPro" id="IPR000307">
    <property type="entry name" value="Ribosomal_bS16"/>
</dbReference>
<dbReference type="NCBIfam" id="NF011094">
    <property type="entry name" value="PRK14521.1"/>
    <property type="match status" value="1"/>
</dbReference>
<dbReference type="Gene3D" id="3.30.1320.10">
    <property type="match status" value="1"/>
</dbReference>
<evidence type="ECO:0000256" key="2">
    <source>
        <dbReference type="ARBA" id="ARBA00023274"/>
    </source>
</evidence>
<dbReference type="SUPFAM" id="SSF54565">
    <property type="entry name" value="Ribosomal protein S16"/>
    <property type="match status" value="1"/>
</dbReference>
<dbReference type="EMBL" id="NFIJ01000004">
    <property type="protein sequence ID" value="OUO06022.1"/>
    <property type="molecule type" value="Genomic_DNA"/>
</dbReference>
<comment type="caution">
    <text evidence="5">The sequence shown here is derived from an EMBL/GenBank/DDBJ whole genome shotgun (WGS) entry which is preliminary data.</text>
</comment>
<dbReference type="PANTHER" id="PTHR12919:SF20">
    <property type="entry name" value="SMALL RIBOSOMAL SUBUNIT PROTEIN BS16M"/>
    <property type="match status" value="1"/>
</dbReference>
<dbReference type="InterPro" id="IPR023803">
    <property type="entry name" value="Ribosomal_bS16_dom_sf"/>
</dbReference>
<dbReference type="PANTHER" id="PTHR12919">
    <property type="entry name" value="30S RIBOSOMAL PROTEIN S16"/>
    <property type="match status" value="1"/>
</dbReference>